<dbReference type="Gene3D" id="3.40.50.2020">
    <property type="match status" value="1"/>
</dbReference>
<dbReference type="PANTHER" id="PTHR47505">
    <property type="entry name" value="DNA UTILIZATION PROTEIN YHGH"/>
    <property type="match status" value="1"/>
</dbReference>
<dbReference type="InterPro" id="IPR029057">
    <property type="entry name" value="PRTase-like"/>
</dbReference>
<protein>
    <submittedName>
        <fullName evidence="3">ComF family protein</fullName>
    </submittedName>
</protein>
<dbReference type="SUPFAM" id="SSF53271">
    <property type="entry name" value="PRTase-like"/>
    <property type="match status" value="1"/>
</dbReference>
<dbReference type="RefSeq" id="WP_130435135.1">
    <property type="nucleotide sequence ID" value="NZ_SGXF01000003.1"/>
</dbReference>
<comment type="caution">
    <text evidence="3">The sequence shown here is derived from an EMBL/GenBank/DDBJ whole genome shotgun (WGS) entry which is preliminary data.</text>
</comment>
<dbReference type="InterPro" id="IPR051910">
    <property type="entry name" value="ComF/GntX_DNA_util-trans"/>
</dbReference>
<evidence type="ECO:0000313" key="4">
    <source>
        <dbReference type="Proteomes" id="UP000292927"/>
    </source>
</evidence>
<comment type="similarity">
    <text evidence="1">Belongs to the ComF/GntX family.</text>
</comment>
<dbReference type="Pfam" id="PF18912">
    <property type="entry name" value="DZR_2"/>
    <property type="match status" value="1"/>
</dbReference>
<name>A0A4Q7PIR7_9FIRM</name>
<accession>A0A4Q7PIR7</accession>
<evidence type="ECO:0000256" key="1">
    <source>
        <dbReference type="ARBA" id="ARBA00008007"/>
    </source>
</evidence>
<organism evidence="3 4">
    <name type="scientific">Cuneatibacter caecimuris</name>
    <dbReference type="NCBI Taxonomy" id="1796618"/>
    <lineage>
        <taxon>Bacteria</taxon>
        <taxon>Bacillati</taxon>
        <taxon>Bacillota</taxon>
        <taxon>Clostridia</taxon>
        <taxon>Lachnospirales</taxon>
        <taxon>Lachnospiraceae</taxon>
        <taxon>Cuneatibacter</taxon>
    </lineage>
</organism>
<sequence>MKIWRETLAQEKRKDLALGILFPRRCPVCRGIVRPEGAYICRECRDLLPFVRGPVCYRCGKPLTSPRQEYCRDCSEKRRSFEQGSALLRYRTEDGLTARILHELKYSNRREYAEALAEEMYLKMGGRFRAWNAQAMIPVPVHPARLRARGYNQASLLARGLGRRLKLPVAAGLERVRKTVPQKELNENQRLKNLLSAFRALPEAGQWEKIILVDDIFTTGSTAEACTRALLKTGVKKVYVVCAAIGAGRETVLHEQGDS</sequence>
<proteinExistence type="inferred from homology"/>
<evidence type="ECO:0000313" key="3">
    <source>
        <dbReference type="EMBL" id="RZT00524.1"/>
    </source>
</evidence>
<dbReference type="OrthoDB" id="9779910at2"/>
<reference evidence="3 4" key="1">
    <citation type="submission" date="2019-02" db="EMBL/GenBank/DDBJ databases">
        <title>Genomic Encyclopedia of Type Strains, Phase IV (KMG-IV): sequencing the most valuable type-strain genomes for metagenomic binning, comparative biology and taxonomic classification.</title>
        <authorList>
            <person name="Goeker M."/>
        </authorList>
    </citation>
    <scope>NUCLEOTIDE SEQUENCE [LARGE SCALE GENOMIC DNA]</scope>
    <source>
        <strain evidence="3 4">DSM 29486</strain>
    </source>
</reference>
<dbReference type="EMBL" id="SGXF01000003">
    <property type="protein sequence ID" value="RZT00524.1"/>
    <property type="molecule type" value="Genomic_DNA"/>
</dbReference>
<dbReference type="Proteomes" id="UP000292927">
    <property type="component" value="Unassembled WGS sequence"/>
</dbReference>
<dbReference type="PANTHER" id="PTHR47505:SF1">
    <property type="entry name" value="DNA UTILIZATION PROTEIN YHGH"/>
    <property type="match status" value="1"/>
</dbReference>
<feature type="domain" description="Double zinc ribbon" evidence="2">
    <location>
        <begin position="18"/>
        <end position="74"/>
    </location>
</feature>
<dbReference type="InterPro" id="IPR000836">
    <property type="entry name" value="PRTase_dom"/>
</dbReference>
<dbReference type="InterPro" id="IPR044005">
    <property type="entry name" value="DZR_2"/>
</dbReference>
<dbReference type="AlphaFoldDB" id="A0A4Q7PIR7"/>
<keyword evidence="4" id="KW-1185">Reference proteome</keyword>
<evidence type="ECO:0000259" key="2">
    <source>
        <dbReference type="Pfam" id="PF18912"/>
    </source>
</evidence>
<dbReference type="CDD" id="cd06223">
    <property type="entry name" value="PRTases_typeI"/>
    <property type="match status" value="1"/>
</dbReference>
<gene>
    <name evidence="3" type="ORF">EV209_1845</name>
</gene>